<reference evidence="1" key="2">
    <citation type="submission" date="2021-02" db="EMBL/GenBank/DDBJ databases">
        <title>Aspergillus puulaauensis MK2 genome sequence.</title>
        <authorList>
            <person name="Futagami T."/>
            <person name="Mori K."/>
            <person name="Kadooka C."/>
            <person name="Tanaka T."/>
        </authorList>
    </citation>
    <scope>NUCLEOTIDE SEQUENCE</scope>
    <source>
        <strain evidence="1">MK2</strain>
    </source>
</reference>
<evidence type="ECO:0000313" key="2">
    <source>
        <dbReference type="Proteomes" id="UP000654913"/>
    </source>
</evidence>
<dbReference type="Pfam" id="PF17112">
    <property type="entry name" value="Tom6"/>
    <property type="match status" value="1"/>
</dbReference>
<sequence length="52" mass="5610">MAPRQTEKGLFQAAYEQVTSPEHTTIVRSILVFGAGVAFLHSSLSELLLPPA</sequence>
<dbReference type="GO" id="GO:0005742">
    <property type="term" value="C:mitochondrial outer membrane translocase complex"/>
    <property type="evidence" value="ECO:0007669"/>
    <property type="project" value="InterPro"/>
</dbReference>
<dbReference type="KEGG" id="apuu:APUU_31588S"/>
<dbReference type="GO" id="GO:0030150">
    <property type="term" value="P:protein import into mitochondrial matrix"/>
    <property type="evidence" value="ECO:0007669"/>
    <property type="project" value="InterPro"/>
</dbReference>
<dbReference type="RefSeq" id="XP_041555557.1">
    <property type="nucleotide sequence ID" value="XM_041702809.1"/>
</dbReference>
<evidence type="ECO:0000313" key="1">
    <source>
        <dbReference type="EMBL" id="BCS23363.1"/>
    </source>
</evidence>
<dbReference type="Proteomes" id="UP000654913">
    <property type="component" value="Chromosome 3"/>
</dbReference>
<protein>
    <recommendedName>
        <fullName evidence="3">TOM core complex subunit Tom6</fullName>
    </recommendedName>
</protein>
<gene>
    <name evidence="1" type="ORF">APUU_31588S</name>
</gene>
<proteinExistence type="predicted"/>
<accession>A0A7R8AN33</accession>
<evidence type="ECO:0008006" key="3">
    <source>
        <dbReference type="Google" id="ProtNLM"/>
    </source>
</evidence>
<name>A0A7R8AN33_9EURO</name>
<dbReference type="GeneID" id="64973368"/>
<dbReference type="InterPro" id="IPR020266">
    <property type="entry name" value="Tom6"/>
</dbReference>
<reference evidence="1" key="1">
    <citation type="submission" date="2021-01" db="EMBL/GenBank/DDBJ databases">
        <authorList>
            <consortium name="Aspergillus puulaauensis MK2 genome sequencing consortium"/>
            <person name="Kazuki M."/>
            <person name="Futagami T."/>
        </authorList>
    </citation>
    <scope>NUCLEOTIDE SEQUENCE</scope>
    <source>
        <strain evidence="1">MK2</strain>
    </source>
</reference>
<dbReference type="EMBL" id="AP024445">
    <property type="protein sequence ID" value="BCS23363.1"/>
    <property type="molecule type" value="Genomic_DNA"/>
</dbReference>
<dbReference type="OrthoDB" id="5403997at2759"/>
<organism evidence="1 2">
    <name type="scientific">Aspergillus puulaauensis</name>
    <dbReference type="NCBI Taxonomy" id="1220207"/>
    <lineage>
        <taxon>Eukaryota</taxon>
        <taxon>Fungi</taxon>
        <taxon>Dikarya</taxon>
        <taxon>Ascomycota</taxon>
        <taxon>Pezizomycotina</taxon>
        <taxon>Eurotiomycetes</taxon>
        <taxon>Eurotiomycetidae</taxon>
        <taxon>Eurotiales</taxon>
        <taxon>Aspergillaceae</taxon>
        <taxon>Aspergillus</taxon>
    </lineage>
</organism>
<dbReference type="AlphaFoldDB" id="A0A7R8AN33"/>
<keyword evidence="2" id="KW-1185">Reference proteome</keyword>